<accession>A0AA51ZXT7</accession>
<feature type="transmembrane region" description="Helical" evidence="1">
    <location>
        <begin position="181"/>
        <end position="200"/>
    </location>
</feature>
<reference evidence="2" key="1">
    <citation type="submission" date="2023-08" db="EMBL/GenBank/DDBJ databases">
        <title>Comparative genomics and taxonomic characterization of three novel marine species of genus Marivirga.</title>
        <authorList>
            <person name="Muhammad N."/>
            <person name="Kim S.-G."/>
        </authorList>
    </citation>
    <scope>NUCLEOTIDE SEQUENCE</scope>
    <source>
        <strain evidence="2">BKB1-2</strain>
    </source>
</reference>
<gene>
    <name evidence="2" type="ORF">QYS47_31220</name>
</gene>
<keyword evidence="1" id="KW-0472">Membrane</keyword>
<organism evidence="2">
    <name type="scientific">Marivirga arenosa</name>
    <dbReference type="NCBI Taxonomy" id="3059076"/>
    <lineage>
        <taxon>Bacteria</taxon>
        <taxon>Pseudomonadati</taxon>
        <taxon>Bacteroidota</taxon>
        <taxon>Cytophagia</taxon>
        <taxon>Cytophagales</taxon>
        <taxon>Marivirgaceae</taxon>
        <taxon>Marivirga</taxon>
    </lineage>
</organism>
<proteinExistence type="predicted"/>
<feature type="transmembrane region" description="Helical" evidence="1">
    <location>
        <begin position="140"/>
        <end position="161"/>
    </location>
</feature>
<feature type="transmembrane region" description="Helical" evidence="1">
    <location>
        <begin position="412"/>
        <end position="435"/>
    </location>
</feature>
<keyword evidence="1" id="KW-0812">Transmembrane</keyword>
<dbReference type="Proteomes" id="UP001232019">
    <property type="component" value="Chromosome"/>
</dbReference>
<dbReference type="KEGG" id="marp:QYS47_31220"/>
<evidence type="ECO:0000313" key="2">
    <source>
        <dbReference type="EMBL" id="WNB18753.1"/>
    </source>
</evidence>
<dbReference type="EMBL" id="CP129968">
    <property type="protein sequence ID" value="WNB18753.1"/>
    <property type="molecule type" value="Genomic_DNA"/>
</dbReference>
<evidence type="ECO:0000256" key="1">
    <source>
        <dbReference type="SAM" id="Phobius"/>
    </source>
</evidence>
<dbReference type="RefSeq" id="WP_322348283.1">
    <property type="nucleotide sequence ID" value="NZ_CP129968.2"/>
</dbReference>
<sequence>MKEKLTDIEILREEIELFTVYYFDSIEMSGSVQCKSRESINYLRVDLTSEEINWDDDLEKLHQSCVKHLKEWAKENVSKFSNYISISRLTVEYKLPKEADTNQNRVRHVKLFNVPSYFYHNFKRNNHKNSSNFSMFWNNVFLRNMVLSAILTLGLLGVGIYKIQTDRSFNERLLESYDYMNIASGIIASFVLGFLITKVITIRQDKLKYTGSIRELSNKLTYFRKICFSLSRDHVFWSKEQPFYDSYQYAMSIRNDVTFKEYFYPNYDDEIEYAKVKSFYRDDMSYNVVSLILQLHMLADESFLNSGLLYTEFPPDYIYSYDEMKDFIIFTDSNQIWYNCSEIQIFPETFLSSYDVKEIINNINRIYPENNIENLARNKLKEVSLDFQYHVIPRLFKLTRLVNSSLPMTIKYFISAVILLLSFGLIIPTLTYVFIDQSYALLSVFVVIGIIVHILLTLKPILEAEIYLDRKHDYL</sequence>
<feature type="transmembrane region" description="Helical" evidence="1">
    <location>
        <begin position="441"/>
        <end position="462"/>
    </location>
</feature>
<name>A0AA51ZXT7_9BACT</name>
<dbReference type="AlphaFoldDB" id="A0AA51ZXT7"/>
<protein>
    <submittedName>
        <fullName evidence="2">Uncharacterized protein</fullName>
    </submittedName>
</protein>
<keyword evidence="1" id="KW-1133">Transmembrane helix</keyword>